<accession>A0A1I0VJQ2</accession>
<reference evidence="2" key="1">
    <citation type="submission" date="2016-10" db="EMBL/GenBank/DDBJ databases">
        <authorList>
            <person name="de Groot N.N."/>
        </authorList>
    </citation>
    <scope>NUCLEOTIDE SEQUENCE [LARGE SCALE GENOMIC DNA]</scope>
    <source>
        <strain evidence="2">CGMCC 1.10697</strain>
    </source>
</reference>
<dbReference type="Proteomes" id="UP000199113">
    <property type="component" value="Unassembled WGS sequence"/>
</dbReference>
<dbReference type="EMBL" id="FOKC01000001">
    <property type="protein sequence ID" value="SFA76428.1"/>
    <property type="molecule type" value="Genomic_DNA"/>
</dbReference>
<feature type="region of interest" description="Disordered" evidence="1">
    <location>
        <begin position="1"/>
        <end position="72"/>
    </location>
</feature>
<proteinExistence type="predicted"/>
<protein>
    <submittedName>
        <fullName evidence="2">Uncharacterized protein</fullName>
    </submittedName>
</protein>
<evidence type="ECO:0000313" key="2">
    <source>
        <dbReference type="EMBL" id="SFA76428.1"/>
    </source>
</evidence>
<feature type="compositionally biased region" description="Low complexity" evidence="1">
    <location>
        <begin position="106"/>
        <end position="129"/>
    </location>
</feature>
<name>A0A1I0VJQ2_9ACTN</name>
<feature type="compositionally biased region" description="Low complexity" evidence="1">
    <location>
        <begin position="199"/>
        <end position="221"/>
    </location>
</feature>
<feature type="compositionally biased region" description="Basic residues" evidence="1">
    <location>
        <begin position="130"/>
        <end position="144"/>
    </location>
</feature>
<organism evidence="2 3">
    <name type="scientific">Nocardioides alpinus</name>
    <dbReference type="NCBI Taxonomy" id="748909"/>
    <lineage>
        <taxon>Bacteria</taxon>
        <taxon>Bacillati</taxon>
        <taxon>Actinomycetota</taxon>
        <taxon>Actinomycetes</taxon>
        <taxon>Propionibacteriales</taxon>
        <taxon>Nocardioidaceae</taxon>
        <taxon>Nocardioides</taxon>
    </lineage>
</organism>
<evidence type="ECO:0000313" key="3">
    <source>
        <dbReference type="Proteomes" id="UP000199113"/>
    </source>
</evidence>
<evidence type="ECO:0000256" key="1">
    <source>
        <dbReference type="SAM" id="MobiDB-lite"/>
    </source>
</evidence>
<feature type="region of interest" description="Disordered" evidence="1">
    <location>
        <begin position="97"/>
        <end position="149"/>
    </location>
</feature>
<gene>
    <name evidence="2" type="ORF">SAMN05192575_101259</name>
</gene>
<sequence length="233" mass="24954">MRPPRHLRCCASNSPKERSPAPSCGFLPRALQQPPGRLAASPRGGVGLPNQARPTVVPDVERPGTWGSPQRTACEPQILEAFGLSGLSQGRCQPRRLQVRGRAERAGPSSSCAGSGSRRYSSRSPSPRAMSRRSLRSAKNRRRGAGWSRTHSVYMNCPMHQHAPNATLPATSVHHTTAKTSHRAFPSCCHAGPYGFPYVTSPTSSRGGRTRGSRSPVGSGRCQPTPKYIGGKG</sequence>
<feature type="region of interest" description="Disordered" evidence="1">
    <location>
        <begin position="199"/>
        <end position="233"/>
    </location>
</feature>
<dbReference type="AlphaFoldDB" id="A0A1I0VJQ2"/>